<dbReference type="SUPFAM" id="SSF48452">
    <property type="entry name" value="TPR-like"/>
    <property type="match status" value="1"/>
</dbReference>
<organism evidence="1 2">
    <name type="scientific">Acrocarpospora corrugata</name>
    <dbReference type="NCBI Taxonomy" id="35763"/>
    <lineage>
        <taxon>Bacteria</taxon>
        <taxon>Bacillati</taxon>
        <taxon>Actinomycetota</taxon>
        <taxon>Actinomycetes</taxon>
        <taxon>Streptosporangiales</taxon>
        <taxon>Streptosporangiaceae</taxon>
        <taxon>Acrocarpospora</taxon>
    </lineage>
</organism>
<sequence length="225" mass="24717">MGVNPRGAALVAAAIDCRRAGYINPAPRALIEELHTTYLDARGGHRLRPEPLEAAWAWATQLRRATTALLTPMPEAEGEEENGAGGHVVVFDYLVDATQQAQGPLAHTPEPLIRTALTHVYHPDDADQIASTADRQGRYHLAEHVWRIAVIFRRQRSGEEHPDTLASRSNLASVLGDLGRLAEAETETRAVLEVRRRVLGEEHPDTLASRSNLASVLRALGREEE</sequence>
<dbReference type="RefSeq" id="WP_218034379.1">
    <property type="nucleotide sequence ID" value="NZ_BAAABN010000077.1"/>
</dbReference>
<name>A0A5M3W5U9_9ACTN</name>
<dbReference type="Pfam" id="PF13424">
    <property type="entry name" value="TPR_12"/>
    <property type="match status" value="1"/>
</dbReference>
<dbReference type="Gene3D" id="1.25.40.10">
    <property type="entry name" value="Tetratricopeptide repeat domain"/>
    <property type="match status" value="1"/>
</dbReference>
<proteinExistence type="predicted"/>
<dbReference type="PANTHER" id="PTHR46082">
    <property type="entry name" value="ATP/GTP-BINDING PROTEIN-RELATED"/>
    <property type="match status" value="1"/>
</dbReference>
<dbReference type="PANTHER" id="PTHR46082:SF6">
    <property type="entry name" value="AAA+ ATPASE DOMAIN-CONTAINING PROTEIN-RELATED"/>
    <property type="match status" value="1"/>
</dbReference>
<dbReference type="InterPro" id="IPR053137">
    <property type="entry name" value="NLR-like"/>
</dbReference>
<evidence type="ECO:0000313" key="1">
    <source>
        <dbReference type="EMBL" id="GES01928.1"/>
    </source>
</evidence>
<evidence type="ECO:0008006" key="3">
    <source>
        <dbReference type="Google" id="ProtNLM"/>
    </source>
</evidence>
<evidence type="ECO:0000313" key="2">
    <source>
        <dbReference type="Proteomes" id="UP000334990"/>
    </source>
</evidence>
<dbReference type="Proteomes" id="UP000334990">
    <property type="component" value="Unassembled WGS sequence"/>
</dbReference>
<dbReference type="InterPro" id="IPR011990">
    <property type="entry name" value="TPR-like_helical_dom_sf"/>
</dbReference>
<dbReference type="EMBL" id="BLAD01000054">
    <property type="protein sequence ID" value="GES01928.1"/>
    <property type="molecule type" value="Genomic_DNA"/>
</dbReference>
<protein>
    <recommendedName>
        <fullName evidence="3">Tetratricopeptide repeat protein</fullName>
    </recommendedName>
</protein>
<comment type="caution">
    <text evidence="1">The sequence shown here is derived from an EMBL/GenBank/DDBJ whole genome shotgun (WGS) entry which is preliminary data.</text>
</comment>
<dbReference type="AlphaFoldDB" id="A0A5M3W5U9"/>
<gene>
    <name evidence="1" type="ORF">Acor_39930</name>
</gene>
<keyword evidence="2" id="KW-1185">Reference proteome</keyword>
<reference evidence="1 2" key="1">
    <citation type="submission" date="2019-10" db="EMBL/GenBank/DDBJ databases">
        <title>Whole genome shotgun sequence of Acrocarpospora corrugata NBRC 13972.</title>
        <authorList>
            <person name="Ichikawa N."/>
            <person name="Kimura A."/>
            <person name="Kitahashi Y."/>
            <person name="Komaki H."/>
            <person name="Oguchi A."/>
        </authorList>
    </citation>
    <scope>NUCLEOTIDE SEQUENCE [LARGE SCALE GENOMIC DNA]</scope>
    <source>
        <strain evidence="1 2">NBRC 13972</strain>
    </source>
</reference>
<accession>A0A5M3W5U9</accession>